<dbReference type="EMBL" id="CAJNNW010032291">
    <property type="protein sequence ID" value="CAE8712235.1"/>
    <property type="molecule type" value="Genomic_DNA"/>
</dbReference>
<evidence type="ECO:0000313" key="3">
    <source>
        <dbReference type="Proteomes" id="UP000626109"/>
    </source>
</evidence>
<protein>
    <submittedName>
        <fullName evidence="2">Uncharacterized protein</fullName>
    </submittedName>
</protein>
<keyword evidence="1" id="KW-0472">Membrane</keyword>
<accession>A0A813KWT5</accession>
<organism evidence="2 3">
    <name type="scientific">Polarella glacialis</name>
    <name type="common">Dinoflagellate</name>
    <dbReference type="NCBI Taxonomy" id="89957"/>
    <lineage>
        <taxon>Eukaryota</taxon>
        <taxon>Sar</taxon>
        <taxon>Alveolata</taxon>
        <taxon>Dinophyceae</taxon>
        <taxon>Suessiales</taxon>
        <taxon>Suessiaceae</taxon>
        <taxon>Polarella</taxon>
    </lineage>
</organism>
<feature type="transmembrane region" description="Helical" evidence="1">
    <location>
        <begin position="34"/>
        <end position="56"/>
    </location>
</feature>
<comment type="caution">
    <text evidence="2">The sequence shown here is derived from an EMBL/GenBank/DDBJ whole genome shotgun (WGS) entry which is preliminary data.</text>
</comment>
<keyword evidence="1" id="KW-0812">Transmembrane</keyword>
<dbReference type="Proteomes" id="UP000626109">
    <property type="component" value="Unassembled WGS sequence"/>
</dbReference>
<keyword evidence="1" id="KW-1133">Transmembrane helix</keyword>
<proteinExistence type="predicted"/>
<reference evidence="2" key="1">
    <citation type="submission" date="2021-02" db="EMBL/GenBank/DDBJ databases">
        <authorList>
            <person name="Dougan E. K."/>
            <person name="Rhodes N."/>
            <person name="Thang M."/>
            <person name="Chan C."/>
        </authorList>
    </citation>
    <scope>NUCLEOTIDE SEQUENCE</scope>
</reference>
<feature type="non-terminal residue" evidence="2">
    <location>
        <position position="111"/>
    </location>
</feature>
<dbReference type="AlphaFoldDB" id="A0A813KWT5"/>
<name>A0A813KWT5_POLGL</name>
<evidence type="ECO:0000313" key="2">
    <source>
        <dbReference type="EMBL" id="CAE8712235.1"/>
    </source>
</evidence>
<sequence>MAPRLPRQSSKARAPTDPAFHQCLQLLLSSSLLLLWSFLLLLLLLLLFVLLFFVVANNSNNTMWGIRKPKAALPLVDAHKDHFESRDETKSFVFVVIVVVVYVVVVVVVVV</sequence>
<evidence type="ECO:0000256" key="1">
    <source>
        <dbReference type="SAM" id="Phobius"/>
    </source>
</evidence>
<gene>
    <name evidence="2" type="ORF">PGLA2088_LOCUS36928</name>
</gene>
<feature type="transmembrane region" description="Helical" evidence="1">
    <location>
        <begin position="92"/>
        <end position="110"/>
    </location>
</feature>